<reference evidence="1 2" key="1">
    <citation type="submission" date="2019-03" db="EMBL/GenBank/DDBJ databases">
        <title>Flavobacterium AR-3-4 sp. nov. isolated from arctic soil.</title>
        <authorList>
            <person name="Chaudhary D.K."/>
        </authorList>
    </citation>
    <scope>NUCLEOTIDE SEQUENCE [LARGE SCALE GENOMIC DNA]</scope>
    <source>
        <strain evidence="1 2">AR-3-4</strain>
    </source>
</reference>
<dbReference type="InterPro" id="IPR036736">
    <property type="entry name" value="ACP-like_sf"/>
</dbReference>
<accession>A0A4R5CH64</accession>
<dbReference type="RefSeq" id="WP_132001919.1">
    <property type="nucleotide sequence ID" value="NZ_SMFK01000002.1"/>
</dbReference>
<sequence length="76" mass="8828">MIKQDFLLRLKEELELEATLEGSVELKELDEWDSMVTMVLIGFVSNEFDVILNPDDIKEMTTIDSLMSRIGMEKFN</sequence>
<dbReference type="AlphaFoldDB" id="A0A4R5CH64"/>
<dbReference type="Proteomes" id="UP000295479">
    <property type="component" value="Unassembled WGS sequence"/>
</dbReference>
<keyword evidence="2" id="KW-1185">Reference proteome</keyword>
<dbReference type="OrthoDB" id="675004at2"/>
<dbReference type="EMBL" id="SMFK01000002">
    <property type="protein sequence ID" value="TDD98386.1"/>
    <property type="molecule type" value="Genomic_DNA"/>
</dbReference>
<evidence type="ECO:0000313" key="1">
    <source>
        <dbReference type="EMBL" id="TDD98386.1"/>
    </source>
</evidence>
<organism evidence="1 2">
    <name type="scientific">Flavobacterium cellulosilyticum</name>
    <dbReference type="NCBI Taxonomy" id="2541731"/>
    <lineage>
        <taxon>Bacteria</taxon>
        <taxon>Pseudomonadati</taxon>
        <taxon>Bacteroidota</taxon>
        <taxon>Flavobacteriia</taxon>
        <taxon>Flavobacteriales</taxon>
        <taxon>Flavobacteriaceae</taxon>
        <taxon>Flavobacterium</taxon>
    </lineage>
</organism>
<dbReference type="Gene3D" id="1.10.1200.10">
    <property type="entry name" value="ACP-like"/>
    <property type="match status" value="1"/>
</dbReference>
<name>A0A4R5CH64_9FLAO</name>
<dbReference type="SUPFAM" id="SSF47336">
    <property type="entry name" value="ACP-like"/>
    <property type="match status" value="1"/>
</dbReference>
<protein>
    <submittedName>
        <fullName evidence="1">Acyl carrier protein</fullName>
    </submittedName>
</protein>
<evidence type="ECO:0000313" key="2">
    <source>
        <dbReference type="Proteomes" id="UP000295479"/>
    </source>
</evidence>
<comment type="caution">
    <text evidence="1">The sequence shown here is derived from an EMBL/GenBank/DDBJ whole genome shotgun (WGS) entry which is preliminary data.</text>
</comment>
<proteinExistence type="predicted"/>
<gene>
    <name evidence="1" type="ORF">E0F76_04395</name>
</gene>